<dbReference type="GO" id="GO:0006357">
    <property type="term" value="P:regulation of transcription by RNA polymerase II"/>
    <property type="evidence" value="ECO:0000315"/>
    <property type="project" value="CGD"/>
</dbReference>
<dbReference type="SMART" id="SM00355">
    <property type="entry name" value="ZnF_C2H2"/>
    <property type="match status" value="2"/>
</dbReference>
<dbReference type="InterPro" id="IPR052145">
    <property type="entry name" value="Mediator/Homeobox_domain"/>
</dbReference>
<dbReference type="RefSeq" id="XP_712601.2">
    <property type="nucleotide sequence ID" value="XM_707508.2"/>
</dbReference>
<dbReference type="GeneID" id="3645799"/>
<dbReference type="PROSITE" id="PS00028">
    <property type="entry name" value="ZINC_FINGER_C2H2_1"/>
    <property type="match status" value="2"/>
</dbReference>
<gene>
    <name evidence="4" type="primary">IRF1</name>
    <name evidence="5" type="ordered locus">CAALFM_C208890WA</name>
    <name evidence="4" type="ordered locus">orf19.7849</name>
</gene>
<feature type="compositionally biased region" description="Pro residues" evidence="2">
    <location>
        <begin position="313"/>
        <end position="322"/>
    </location>
</feature>
<dbReference type="GO" id="GO:0008270">
    <property type="term" value="F:zinc ion binding"/>
    <property type="evidence" value="ECO:0007669"/>
    <property type="project" value="UniProtKB-KW"/>
</dbReference>
<dbReference type="SUPFAM" id="SSF57667">
    <property type="entry name" value="beta-beta-alpha zinc fingers"/>
    <property type="match status" value="1"/>
</dbReference>
<evidence type="ECO:0000313" key="6">
    <source>
        <dbReference type="Proteomes" id="UP000000559"/>
    </source>
</evidence>
<dbReference type="GO" id="GO:0003700">
    <property type="term" value="F:DNA-binding transcription factor activity"/>
    <property type="evidence" value="ECO:0000314"/>
    <property type="project" value="CGD"/>
</dbReference>
<dbReference type="Proteomes" id="UP000000559">
    <property type="component" value="Chromosome 2"/>
</dbReference>
<evidence type="ECO:0000256" key="2">
    <source>
        <dbReference type="SAM" id="MobiDB-lite"/>
    </source>
</evidence>
<feature type="region of interest" description="Disordered" evidence="2">
    <location>
        <begin position="307"/>
        <end position="379"/>
    </location>
</feature>
<dbReference type="GO" id="GO:0010570">
    <property type="term" value="P:regulation of filamentous growth"/>
    <property type="evidence" value="ECO:0000315"/>
    <property type="project" value="CGD"/>
</dbReference>
<keyword evidence="1" id="KW-0863">Zinc-finger</keyword>
<dbReference type="InterPro" id="IPR013087">
    <property type="entry name" value="Znf_C2H2_type"/>
</dbReference>
<name>A0A1D8PIC1_CANAL</name>
<keyword evidence="6" id="KW-1185">Reference proteome</keyword>
<feature type="region of interest" description="Disordered" evidence="2">
    <location>
        <begin position="53"/>
        <end position="78"/>
    </location>
</feature>
<dbReference type="CGD" id="CAL0000197271">
    <property type="gene designation" value="IRF1"/>
</dbReference>
<dbReference type="Pfam" id="PF12874">
    <property type="entry name" value="zf-met"/>
    <property type="match status" value="1"/>
</dbReference>
<dbReference type="PROSITE" id="PS50157">
    <property type="entry name" value="ZINC_FINGER_C2H2_2"/>
    <property type="match status" value="2"/>
</dbReference>
<proteinExistence type="predicted"/>
<feature type="domain" description="C2H2-type" evidence="3">
    <location>
        <begin position="272"/>
        <end position="301"/>
    </location>
</feature>
<dbReference type="eggNOG" id="KOG1721">
    <property type="taxonomic scope" value="Eukaryota"/>
</dbReference>
<dbReference type="KEGG" id="cal:CAALFM_C208890WA"/>
<sequence>MSFSQVQTTLPPQFTEYPQQAFVQQTYQQQQQQQHLQAQQAFQQHQQLQLLMQQSGQHQHQYQPQPQQQQQQQQPFPSTQLPVLQQQQVYAQPVNQSENYYIQAPRGYGYSSSLSSNTSNASVQQYPLNELRQANVHSITPEKQSINFNSENYNYLVPSLPPLNTIGGSTGSHTPQQQHQQQPQVYNTSPLSATYVHENAQYVVPSVDTVRGFPTRGGIVPKRGRKRRHTATVHNMTPETAERNRCRICNKQFKRPSSLQTHYYSHTGEKIFKCPWDGCGRLFSVKSNMTRHYRLHERDFKRAQDLQFGPSQPQQPPQPPQHQVPGIAASHAPTTALQQQEPFNTNNQNLGSSDSAAKSQYPSYLSSSNLPTTDNNPSI</sequence>
<dbReference type="FunCoup" id="A0A1D8PIC1">
    <property type="interactions" value="332"/>
</dbReference>
<evidence type="ECO:0000313" key="4">
    <source>
        <dbReference type="CGD" id="CAL0000197271"/>
    </source>
</evidence>
<evidence type="ECO:0000259" key="3">
    <source>
        <dbReference type="PROSITE" id="PS50157"/>
    </source>
</evidence>
<dbReference type="VEuPathDB" id="FungiDB:C2_08890W_A"/>
<dbReference type="OrthoDB" id="6077919at2759"/>
<dbReference type="AlphaFoldDB" id="A0A1D8PIC1"/>
<dbReference type="InterPro" id="IPR036236">
    <property type="entry name" value="Znf_C2H2_sf"/>
</dbReference>
<reference evidence="5 6" key="3">
    <citation type="journal article" date="2013" name="Genome Biol.">
        <title>Assembly of a phased diploid Candida albicans genome facilitates allele-specific measurements and provides a simple model for repeat and indel structure.</title>
        <authorList>
            <person name="Muzzey D."/>
            <person name="Schwartz K."/>
            <person name="Weissman J.S."/>
            <person name="Sherlock G."/>
        </authorList>
    </citation>
    <scope>NUCLEOTIDE SEQUENCE [LARGE SCALE GENOMIC DNA]</scope>
    <source>
        <strain evidence="6">SC5314 / ATCC MYA-2876</strain>
    </source>
</reference>
<reference evidence="5 6" key="1">
    <citation type="journal article" date="2004" name="Proc. Natl. Acad. Sci. U.S.A.">
        <title>The diploid genome sequence of Candida albicans.</title>
        <authorList>
            <person name="Jones T."/>
            <person name="Federspiel N.A."/>
            <person name="Chibana H."/>
            <person name="Dungan J."/>
            <person name="Kalman S."/>
            <person name="Magee B.B."/>
            <person name="Newport G."/>
            <person name="Thorstenson Y.R."/>
            <person name="Agabian N."/>
            <person name="Magee P.T."/>
            <person name="Davis R.W."/>
            <person name="Scherer S."/>
        </authorList>
    </citation>
    <scope>NUCLEOTIDE SEQUENCE [LARGE SCALE GENOMIC DNA]</scope>
    <source>
        <strain evidence="6">SC5314 / ATCC MYA-2876</strain>
    </source>
</reference>
<dbReference type="PANTHER" id="PTHR24330">
    <property type="entry name" value="HOMEOBOX PROTEIN BARH-LIKE"/>
    <property type="match status" value="1"/>
</dbReference>
<dbReference type="Gene3D" id="3.30.160.60">
    <property type="entry name" value="Classic Zinc Finger"/>
    <property type="match status" value="2"/>
</dbReference>
<dbReference type="GO" id="GO:0033212">
    <property type="term" value="P:iron import into cell"/>
    <property type="evidence" value="ECO:0000315"/>
    <property type="project" value="CGD"/>
</dbReference>
<protein>
    <recommendedName>
        <fullName evidence="3">C2H2-type domain-containing protein</fullName>
    </recommendedName>
</protein>
<dbReference type="STRING" id="237561.A0A1D8PIC1"/>
<evidence type="ECO:0000256" key="1">
    <source>
        <dbReference type="PROSITE-ProRule" id="PRU00042"/>
    </source>
</evidence>
<reference evidence="5 6" key="2">
    <citation type="journal article" date="2007" name="Genome Biol.">
        <title>Assembly of the Candida albicans genome into sixteen supercontigs aligned on the eight chromosomes.</title>
        <authorList>
            <person name="van het Hoog M."/>
            <person name="Rast T.J."/>
            <person name="Martchenko M."/>
            <person name="Grindle S."/>
            <person name="Dignard D."/>
            <person name="Hogues H."/>
            <person name="Cuomo C."/>
            <person name="Berriman M."/>
            <person name="Scherer S."/>
            <person name="Magee B.B."/>
            <person name="Whiteway M."/>
            <person name="Chibana H."/>
            <person name="Nantel A."/>
            <person name="Magee P.T."/>
        </authorList>
    </citation>
    <scope>GENOME REANNOTATION</scope>
    <source>
        <strain evidence="6">SC5314 / ATCC MYA-2876</strain>
    </source>
</reference>
<dbReference type="InParanoid" id="A0A1D8PIC1"/>
<keyword evidence="1" id="KW-0862">Zinc</keyword>
<evidence type="ECO:0000313" key="5">
    <source>
        <dbReference type="EMBL" id="AOW27877.1"/>
    </source>
</evidence>
<dbReference type="EMBL" id="CP017624">
    <property type="protein sequence ID" value="AOW27877.1"/>
    <property type="molecule type" value="Genomic_DNA"/>
</dbReference>
<accession>A0A1D8PIC1</accession>
<organism evidence="5 6">
    <name type="scientific">Candida albicans (strain SC5314 / ATCC MYA-2876)</name>
    <name type="common">Yeast</name>
    <dbReference type="NCBI Taxonomy" id="237561"/>
    <lineage>
        <taxon>Eukaryota</taxon>
        <taxon>Fungi</taxon>
        <taxon>Dikarya</taxon>
        <taxon>Ascomycota</taxon>
        <taxon>Saccharomycotina</taxon>
        <taxon>Pichiomycetes</taxon>
        <taxon>Debaryomycetaceae</taxon>
        <taxon>Candida/Lodderomyces clade</taxon>
        <taxon>Candida</taxon>
    </lineage>
</organism>
<dbReference type="Pfam" id="PF00096">
    <property type="entry name" value="zf-C2H2"/>
    <property type="match status" value="1"/>
</dbReference>
<feature type="domain" description="C2H2-type" evidence="3">
    <location>
        <begin position="244"/>
        <end position="271"/>
    </location>
</feature>
<dbReference type="PANTHER" id="PTHR24330:SF19">
    <property type="entry name" value="MEDIATOR OF RNA POLYMERASE II TRANSCRIPTION SUBUNIT 29"/>
    <property type="match status" value="1"/>
</dbReference>
<feature type="compositionally biased region" description="Polar residues" evidence="2">
    <location>
        <begin position="332"/>
        <end position="379"/>
    </location>
</feature>
<keyword evidence="1" id="KW-0479">Metal-binding</keyword>